<evidence type="ECO:0000259" key="1">
    <source>
        <dbReference type="Pfam" id="PF00501"/>
    </source>
</evidence>
<dbReference type="Gene3D" id="3.40.50.12780">
    <property type="entry name" value="N-terminal domain of ligase-like"/>
    <property type="match status" value="1"/>
</dbReference>
<dbReference type="SUPFAM" id="SSF56801">
    <property type="entry name" value="Acetyl-CoA synthetase-like"/>
    <property type="match status" value="1"/>
</dbReference>
<proteinExistence type="predicted"/>
<reference evidence="2 3" key="1">
    <citation type="journal article" date="2021" name="Int. J. Syst. Evol. Microbiol.">
        <title>Amazonocrinis nigriterrae gen. nov., sp. nov., Atlanticothrix silvestris gen. nov., sp. nov. and Dendronalium phyllosphericum gen. nov., sp. nov., nostocacean cyanobacteria from Brazilian environments.</title>
        <authorList>
            <person name="Alvarenga D.O."/>
            <person name="Andreote A.P.D."/>
            <person name="Branco L.H.Z."/>
            <person name="Delbaje E."/>
            <person name="Cruz R.B."/>
            <person name="Varani A.M."/>
            <person name="Fiore M.F."/>
        </authorList>
    </citation>
    <scope>NUCLEOTIDE SEQUENCE [LARGE SCALE GENOMIC DNA]</scope>
    <source>
        <strain evidence="2 3">CENA67</strain>
    </source>
</reference>
<dbReference type="InterPro" id="IPR042099">
    <property type="entry name" value="ANL_N_sf"/>
</dbReference>
<comment type="caution">
    <text evidence="2">The sequence shown here is derived from an EMBL/GenBank/DDBJ whole genome shotgun (WGS) entry which is preliminary data.</text>
</comment>
<gene>
    <name evidence="2" type="ORF">I8748_23970</name>
</gene>
<dbReference type="Proteomes" id="UP000632766">
    <property type="component" value="Unassembled WGS sequence"/>
</dbReference>
<evidence type="ECO:0000313" key="2">
    <source>
        <dbReference type="EMBL" id="MBH8565203.1"/>
    </source>
</evidence>
<dbReference type="EMBL" id="JAECZC010000056">
    <property type="protein sequence ID" value="MBH8565203.1"/>
    <property type="molecule type" value="Genomic_DNA"/>
</dbReference>
<accession>A0A8J7HX17</accession>
<evidence type="ECO:0000313" key="3">
    <source>
        <dbReference type="Proteomes" id="UP000632766"/>
    </source>
</evidence>
<protein>
    <submittedName>
        <fullName evidence="2">AMP-binding protein</fullName>
    </submittedName>
</protein>
<dbReference type="RefSeq" id="WP_198127006.1">
    <property type="nucleotide sequence ID" value="NZ_JAECZC010000056.1"/>
</dbReference>
<sequence>MQLNNFANFNTLVDLLNYRAYDQPDQVAFRFLKDGDTETSNLTYQQLDRQSRAIATQLQSRNAIGERALLIYPPGLEFITSDLAISRINTRGNASYFLIIIKDDFKII</sequence>
<feature type="domain" description="AMP-dependent synthetase/ligase" evidence="1">
    <location>
        <begin position="19"/>
        <end position="89"/>
    </location>
</feature>
<dbReference type="AlphaFoldDB" id="A0A8J7HX17"/>
<dbReference type="InterPro" id="IPR000873">
    <property type="entry name" value="AMP-dep_synth/lig_dom"/>
</dbReference>
<keyword evidence="3" id="KW-1185">Reference proteome</keyword>
<dbReference type="Pfam" id="PF00501">
    <property type="entry name" value="AMP-binding"/>
    <property type="match status" value="1"/>
</dbReference>
<organism evidence="2 3">
    <name type="scientific">Amazonocrinis nigriterrae CENA67</name>
    <dbReference type="NCBI Taxonomy" id="2794033"/>
    <lineage>
        <taxon>Bacteria</taxon>
        <taxon>Bacillati</taxon>
        <taxon>Cyanobacteriota</taxon>
        <taxon>Cyanophyceae</taxon>
        <taxon>Nostocales</taxon>
        <taxon>Nostocaceae</taxon>
        <taxon>Amazonocrinis</taxon>
        <taxon>Amazonocrinis nigriterrae</taxon>
    </lineage>
</organism>
<name>A0A8J7HX17_9NOST</name>